<accession>A0AAQ3QGP8</accession>
<comment type="similarity">
    <text evidence="1">Belongs to the QWRF family.</text>
</comment>
<dbReference type="GO" id="GO:0008017">
    <property type="term" value="F:microtubule binding"/>
    <property type="evidence" value="ECO:0007669"/>
    <property type="project" value="TreeGrafter"/>
</dbReference>
<feature type="region of interest" description="Disordered" evidence="2">
    <location>
        <begin position="1"/>
        <end position="158"/>
    </location>
</feature>
<evidence type="ECO:0000256" key="1">
    <source>
        <dbReference type="ARBA" id="ARBA00010016"/>
    </source>
</evidence>
<dbReference type="GO" id="GO:0051225">
    <property type="term" value="P:spindle assembly"/>
    <property type="evidence" value="ECO:0007669"/>
    <property type="project" value="TreeGrafter"/>
</dbReference>
<dbReference type="Proteomes" id="UP001327560">
    <property type="component" value="Chromosome 5"/>
</dbReference>
<dbReference type="PANTHER" id="PTHR31807">
    <property type="entry name" value="AUGMIN FAMILY MEMBER"/>
    <property type="match status" value="1"/>
</dbReference>
<dbReference type="GO" id="GO:0005737">
    <property type="term" value="C:cytoplasm"/>
    <property type="evidence" value="ECO:0007669"/>
    <property type="project" value="TreeGrafter"/>
</dbReference>
<feature type="region of interest" description="Disordered" evidence="2">
    <location>
        <begin position="199"/>
        <end position="229"/>
    </location>
</feature>
<name>A0AAQ3QGP8_9LILI</name>
<dbReference type="AlphaFoldDB" id="A0AAQ3QGP8"/>
<keyword evidence="4" id="KW-1185">Reference proteome</keyword>
<dbReference type="EMBL" id="CP136894">
    <property type="protein sequence ID" value="WOL08623.1"/>
    <property type="molecule type" value="Genomic_DNA"/>
</dbReference>
<dbReference type="Pfam" id="PF04484">
    <property type="entry name" value="QWRF"/>
    <property type="match status" value="1"/>
</dbReference>
<proteinExistence type="inferred from homology"/>
<feature type="compositionally biased region" description="Low complexity" evidence="2">
    <location>
        <begin position="341"/>
        <end position="365"/>
    </location>
</feature>
<gene>
    <name evidence="3" type="ORF">Cni_G17376</name>
</gene>
<feature type="region of interest" description="Disordered" evidence="2">
    <location>
        <begin position="304"/>
        <end position="365"/>
    </location>
</feature>
<dbReference type="GO" id="GO:0005880">
    <property type="term" value="C:nuclear microtubule"/>
    <property type="evidence" value="ECO:0007669"/>
    <property type="project" value="TreeGrafter"/>
</dbReference>
<organism evidence="3 4">
    <name type="scientific">Canna indica</name>
    <name type="common">Indian-shot</name>
    <dbReference type="NCBI Taxonomy" id="4628"/>
    <lineage>
        <taxon>Eukaryota</taxon>
        <taxon>Viridiplantae</taxon>
        <taxon>Streptophyta</taxon>
        <taxon>Embryophyta</taxon>
        <taxon>Tracheophyta</taxon>
        <taxon>Spermatophyta</taxon>
        <taxon>Magnoliopsida</taxon>
        <taxon>Liliopsida</taxon>
        <taxon>Zingiberales</taxon>
        <taxon>Cannaceae</taxon>
        <taxon>Canna</taxon>
    </lineage>
</organism>
<feature type="compositionally biased region" description="Polar residues" evidence="2">
    <location>
        <begin position="214"/>
        <end position="229"/>
    </location>
</feature>
<evidence type="ECO:0000313" key="3">
    <source>
        <dbReference type="EMBL" id="WOL08623.1"/>
    </source>
</evidence>
<feature type="compositionally biased region" description="Polar residues" evidence="2">
    <location>
        <begin position="311"/>
        <end position="333"/>
    </location>
</feature>
<sequence>MDTCVVEFPGARTRSKSAPTEENPRPSLPSSGKKNCIPTSCKPRNVGSRNKSDVMCSSAPSIPKRCSSPIASHTSPIPRASVPKRSQSADRRRPATPLSRSSPSRPSTPSSPSRPSTPSSPSRPSTPSSPSSRSKTPVRDTVKEVNNTTRRVLNSKVPDGLWPSMRSLSSSFQSESLVVPVSKKDKLIANSLDKSIKSPGNVVAERKRTPLRGRNTSEQSENSRPLASLNTRVIDQHRWPGMMGVRLTTNAMSRSVDFSDKISRSSTTVSSRGVSPKRANLSSDIACKAPQLSLNGASEQLVNGGGRVEHMSSSQTSLRYTSVTRPSNTQTSKILGLRRPSSPSKVLSTSSSSSRGVLSPSRTRLSTTMSLSSNVTSRVLGTSSILKYNVDMQREKQSASRIDDVHQLKLLYSASLQWHFVNARAHKALSIQKLRTESILHSMWSNISELSDIIITKKIHVQNLQQEMKLGFILKGQMAFLEHWAALEKEHSSSLSGAVEALHSSILRLPVTEGAKADVTDVKNAVSSAVDVMQAMGSSICQLLFKVKGAKSLVSELSAVAAIEKSMLNEYRELLASTAAMQVHESSLRTQVMQLRNGTCKLY</sequence>
<feature type="compositionally biased region" description="Low complexity" evidence="2">
    <location>
        <begin position="95"/>
        <end position="135"/>
    </location>
</feature>
<evidence type="ECO:0000256" key="2">
    <source>
        <dbReference type="SAM" id="MobiDB-lite"/>
    </source>
</evidence>
<reference evidence="3 4" key="1">
    <citation type="submission" date="2023-10" db="EMBL/GenBank/DDBJ databases">
        <title>Chromosome-scale genome assembly provides insights into flower coloration mechanisms of Canna indica.</title>
        <authorList>
            <person name="Li C."/>
        </authorList>
    </citation>
    <scope>NUCLEOTIDE SEQUENCE [LARGE SCALE GENOMIC DNA]</scope>
    <source>
        <tissue evidence="3">Flower</tissue>
    </source>
</reference>
<dbReference type="PANTHER" id="PTHR31807:SF37">
    <property type="entry name" value="HAUS AUGMIN-LIKE COMPLEX SUBUNIT 8"/>
    <property type="match status" value="1"/>
</dbReference>
<dbReference type="InterPro" id="IPR007573">
    <property type="entry name" value="QWRF"/>
</dbReference>
<evidence type="ECO:0000313" key="4">
    <source>
        <dbReference type="Proteomes" id="UP001327560"/>
    </source>
</evidence>
<protein>
    <submittedName>
        <fullName evidence="3">AUGMIN subunit 8-like</fullName>
    </submittedName>
</protein>